<evidence type="ECO:0000256" key="8">
    <source>
        <dbReference type="ARBA" id="ARBA00023065"/>
    </source>
</evidence>
<dbReference type="Pfam" id="PF00060">
    <property type="entry name" value="Lig_chan"/>
    <property type="match status" value="1"/>
</dbReference>
<feature type="transmembrane region" description="Helical" evidence="20">
    <location>
        <begin position="831"/>
        <end position="855"/>
    </location>
</feature>
<dbReference type="Gene3D" id="1.10.287.70">
    <property type="match status" value="1"/>
</dbReference>
<evidence type="ECO:0000256" key="11">
    <source>
        <dbReference type="ARBA" id="ARBA00023180"/>
    </source>
</evidence>
<evidence type="ECO:0000256" key="13">
    <source>
        <dbReference type="ARBA" id="ARBA00023286"/>
    </source>
</evidence>
<dbReference type="GO" id="GO:0015276">
    <property type="term" value="F:ligand-gated monoatomic ion channel activity"/>
    <property type="evidence" value="ECO:0007669"/>
    <property type="project" value="InterPro"/>
</dbReference>
<evidence type="ECO:0000313" key="24">
    <source>
        <dbReference type="EMBL" id="CAG9801726.1"/>
    </source>
</evidence>
<dbReference type="FunFam" id="3.40.190.10:FF:000399">
    <property type="entry name" value="Predicted protein"/>
    <property type="match status" value="1"/>
</dbReference>
<sequence>MKYIIFILFVTFFNFSLAKREIIVGGIFHGDDDISQRVFRTTFQSINNHQFKYKFTPLMFNISRTDSFKAQEIVCKLAEIGAMAIFGPGSIETSGIVSSMAEKLEIPHLIYHWKTKPRQSQDYVDPKMTLNFYPESEALAKTVAGILIDYTWKSYTIIYENDENLIRLKDILQIHQPNGDNLVTMMKLEDENYAILLKKVKWNQVKNVILDISTDKIVAFLQAAKLVGMIGDYNKYFITNLDSYTLDYGDLIESLVNITSVRINNVSSVIMADALKNINAFGEHPLEAHQMPLEAALIHDSIHFFVNGLDAYVQNPNNARMKIGSCSDIRDSSRSSQPSFGYGLLEFLRAREYTGITNHIEFSIKSSTPKEDKEEVSNESPKRGSRTEFMLDILEYSKELRQYHRIAYYDTTKGVIYERSESDMEEKIFAEIQNKTFTIVTRAEAPFIFYNSIDKNGNPLLGNDQFTGYAVDLIRRIQGQLRFKYIFKLVDDNKNGNFDKEKNEWNGLIGDILKSRADLAIADLTITYDRKKVVDFTTPFMNLGISILYVKPKPKAKNLFSFLDPFKTDVWIYTGLAYIFISVLVFVLSRINNDDWESSHPCNQDPDEVESIWNVLNCVWLMMGSIMGQGSDILPKGSSTRIVTGMWWFFALIMLASYTANLAAFLTSDRLSSTINGAEDLAKQVEIKYGALQGGSTMRFFQESNYSTYQRMWATMESNADIYNPPSNDEGVNRVEKEAGKYAFMMESVPMEYQTKRRCTLMQVGEWLDSKGYGIALPLESPYRKFFSAQILKLQESGVLAQLKEDWWKAPPGKECAPIEVPHDDLDIGNVGGVFLVLIGGCLVAFFVACIEFFINVQHVAINEKITHWDAFKSELAFAFNFWIVTKPVRSQSNEIVSRKSTPQRSLKSRSRFGSETRSFKNKSTRSLNFDSSLHEATSKSLLNLH</sequence>
<feature type="site" description="Crucial to convey clamshell closure to channel opening" evidence="17">
    <location>
        <position position="675"/>
    </location>
</feature>
<feature type="binding site" evidence="16">
    <location>
        <position position="697"/>
    </location>
    <ligand>
        <name>L-glutamate</name>
        <dbReference type="ChEBI" id="CHEBI:29985"/>
    </ligand>
</feature>
<comment type="similarity">
    <text evidence="1">Belongs to the glutamate-gated ion channel (TC 1.A.10.1) family.</text>
</comment>
<feature type="binding site" evidence="16">
    <location>
        <position position="530"/>
    </location>
    <ligand>
        <name>L-glutamate</name>
        <dbReference type="ChEBI" id="CHEBI:29985"/>
    </ligand>
</feature>
<evidence type="ECO:0000256" key="5">
    <source>
        <dbReference type="ARBA" id="ARBA00022729"/>
    </source>
</evidence>
<evidence type="ECO:0000256" key="16">
    <source>
        <dbReference type="PIRSR" id="PIRSR601508-1"/>
    </source>
</evidence>
<dbReference type="InterPro" id="IPR001828">
    <property type="entry name" value="ANF_lig-bd_rcpt"/>
</dbReference>
<dbReference type="SUPFAM" id="SSF53850">
    <property type="entry name" value="Periplasmic binding protein-like II"/>
    <property type="match status" value="1"/>
</dbReference>
<feature type="compositionally biased region" description="Basic and acidic residues" evidence="19">
    <location>
        <begin position="368"/>
        <end position="383"/>
    </location>
</feature>
<evidence type="ECO:0000256" key="18">
    <source>
        <dbReference type="PIRSR" id="PIRSR601508-3"/>
    </source>
</evidence>
<keyword evidence="18" id="KW-1015">Disulfide bond</keyword>
<evidence type="ECO:0000256" key="6">
    <source>
        <dbReference type="ARBA" id="ARBA00022989"/>
    </source>
</evidence>
<evidence type="ECO:0000256" key="4">
    <source>
        <dbReference type="ARBA" id="ARBA00022692"/>
    </source>
</evidence>
<comment type="subcellular location">
    <subcellularLocation>
        <location evidence="15">Postsynaptic cell membrane</location>
        <topology evidence="15">Multi-pass membrane protein</topology>
    </subcellularLocation>
</comment>
<evidence type="ECO:0000256" key="15">
    <source>
        <dbReference type="ARBA" id="ARBA00034104"/>
    </source>
</evidence>
<dbReference type="GO" id="GO:0038023">
    <property type="term" value="F:signaling receptor activity"/>
    <property type="evidence" value="ECO:0007669"/>
    <property type="project" value="InterPro"/>
</dbReference>
<evidence type="ECO:0000256" key="1">
    <source>
        <dbReference type="ARBA" id="ARBA00008685"/>
    </source>
</evidence>
<dbReference type="Gene3D" id="3.40.50.2300">
    <property type="match status" value="2"/>
</dbReference>
<keyword evidence="25" id="KW-1185">Reference proteome</keyword>
<feature type="transmembrane region" description="Helical" evidence="20">
    <location>
        <begin position="611"/>
        <end position="634"/>
    </location>
</feature>
<feature type="transmembrane region" description="Helical" evidence="20">
    <location>
        <begin position="646"/>
        <end position="666"/>
    </location>
</feature>
<organism evidence="24 25">
    <name type="scientific">Chironomus riparius</name>
    <dbReference type="NCBI Taxonomy" id="315576"/>
    <lineage>
        <taxon>Eukaryota</taxon>
        <taxon>Metazoa</taxon>
        <taxon>Ecdysozoa</taxon>
        <taxon>Arthropoda</taxon>
        <taxon>Hexapoda</taxon>
        <taxon>Insecta</taxon>
        <taxon>Pterygota</taxon>
        <taxon>Neoptera</taxon>
        <taxon>Endopterygota</taxon>
        <taxon>Diptera</taxon>
        <taxon>Nematocera</taxon>
        <taxon>Chironomoidea</taxon>
        <taxon>Chironomidae</taxon>
        <taxon>Chironominae</taxon>
        <taxon>Chironomus</taxon>
    </lineage>
</organism>
<keyword evidence="7" id="KW-0770">Synapse</keyword>
<evidence type="ECO:0000256" key="21">
    <source>
        <dbReference type="SAM" id="SignalP"/>
    </source>
</evidence>
<protein>
    <submittedName>
        <fullName evidence="24">Uncharacterized protein</fullName>
    </submittedName>
</protein>
<feature type="transmembrane region" description="Helical" evidence="20">
    <location>
        <begin position="570"/>
        <end position="591"/>
    </location>
</feature>
<keyword evidence="4 20" id="KW-0812">Transmembrane</keyword>
<feature type="disulfide bond" evidence="18">
    <location>
        <begin position="759"/>
        <end position="816"/>
    </location>
</feature>
<keyword evidence="14" id="KW-0407">Ion channel</keyword>
<dbReference type="InterPro" id="IPR028082">
    <property type="entry name" value="Peripla_BP_I"/>
</dbReference>
<feature type="compositionally biased region" description="Polar residues" evidence="19">
    <location>
        <begin position="895"/>
        <end position="912"/>
    </location>
</feature>
<feature type="binding site" evidence="16">
    <location>
        <position position="696"/>
    </location>
    <ligand>
        <name>L-glutamate</name>
        <dbReference type="ChEBI" id="CHEBI:29985"/>
    </ligand>
</feature>
<dbReference type="GO" id="GO:0045211">
    <property type="term" value="C:postsynaptic membrane"/>
    <property type="evidence" value="ECO:0007669"/>
    <property type="project" value="UniProtKB-SubCell"/>
</dbReference>
<dbReference type="InterPro" id="IPR001508">
    <property type="entry name" value="Iono_Glu_rcpt_met"/>
</dbReference>
<evidence type="ECO:0000256" key="10">
    <source>
        <dbReference type="ARBA" id="ARBA00023170"/>
    </source>
</evidence>
<evidence type="ECO:0000256" key="12">
    <source>
        <dbReference type="ARBA" id="ARBA00023257"/>
    </source>
</evidence>
<dbReference type="EMBL" id="OU895878">
    <property type="protein sequence ID" value="CAG9801726.1"/>
    <property type="molecule type" value="Genomic_DNA"/>
</dbReference>
<dbReference type="SUPFAM" id="SSF81324">
    <property type="entry name" value="Voltage-gated potassium channels"/>
    <property type="match status" value="1"/>
</dbReference>
<feature type="disulfide bond" evidence="18">
    <location>
        <begin position="75"/>
        <end position="326"/>
    </location>
</feature>
<accession>A0A9N9RNI2</accession>
<dbReference type="FunFam" id="3.40.190.10:FF:000060">
    <property type="entry name" value="Glutamate receptor ionotropic, kainate 1"/>
    <property type="match status" value="1"/>
</dbReference>
<keyword evidence="8" id="KW-0406">Ion transport</keyword>
<feature type="signal peptide" evidence="21">
    <location>
        <begin position="1"/>
        <end position="18"/>
    </location>
</feature>
<dbReference type="InterPro" id="IPR001320">
    <property type="entry name" value="Iontro_rcpt_C"/>
</dbReference>
<dbReference type="Gene3D" id="3.40.190.10">
    <property type="entry name" value="Periplasmic binding protein-like II"/>
    <property type="match status" value="2"/>
</dbReference>
<dbReference type="PANTHER" id="PTHR18966">
    <property type="entry name" value="IONOTROPIC GLUTAMATE RECEPTOR"/>
    <property type="match status" value="1"/>
</dbReference>
<dbReference type="SMART" id="SM00918">
    <property type="entry name" value="Lig_chan-Glu_bd"/>
    <property type="match status" value="1"/>
</dbReference>
<feature type="domain" description="Ionotropic glutamate receptor L-glutamate and glycine-binding" evidence="23">
    <location>
        <begin position="449"/>
        <end position="514"/>
    </location>
</feature>
<dbReference type="AlphaFoldDB" id="A0A9N9RNI2"/>
<evidence type="ECO:0000256" key="7">
    <source>
        <dbReference type="ARBA" id="ARBA00023018"/>
    </source>
</evidence>
<keyword evidence="11" id="KW-0325">Glycoprotein</keyword>
<feature type="binding site" evidence="16">
    <location>
        <position position="747"/>
    </location>
    <ligand>
        <name>L-glutamate</name>
        <dbReference type="ChEBI" id="CHEBI:29985"/>
    </ligand>
</feature>
<feature type="chain" id="PRO_5040348356" evidence="21">
    <location>
        <begin position="19"/>
        <end position="946"/>
    </location>
</feature>
<gene>
    <name evidence="24" type="ORF">CHIRRI_LOCUS4647</name>
</gene>
<dbReference type="PRINTS" id="PR00177">
    <property type="entry name" value="NMDARECEPTOR"/>
</dbReference>
<proteinExistence type="inferred from homology"/>
<evidence type="ECO:0000256" key="17">
    <source>
        <dbReference type="PIRSR" id="PIRSR601508-2"/>
    </source>
</evidence>
<feature type="site" description="Interaction with the cone snail toxin Con-ikot-ikot" evidence="17">
    <location>
        <position position="793"/>
    </location>
</feature>
<dbReference type="Proteomes" id="UP001153620">
    <property type="component" value="Chromosome 2"/>
</dbReference>
<feature type="domain" description="Ionotropic glutamate receptor C-terminal" evidence="22">
    <location>
        <begin position="436"/>
        <end position="810"/>
    </location>
</feature>
<reference evidence="24" key="1">
    <citation type="submission" date="2022-01" db="EMBL/GenBank/DDBJ databases">
        <authorList>
            <person name="King R."/>
        </authorList>
    </citation>
    <scope>NUCLEOTIDE SEQUENCE</scope>
</reference>
<dbReference type="FunFam" id="1.10.287.70:FF:000010">
    <property type="entry name" value="Putative glutamate receptor ionotropic kainate 1"/>
    <property type="match status" value="1"/>
</dbReference>
<evidence type="ECO:0000256" key="3">
    <source>
        <dbReference type="ARBA" id="ARBA00022475"/>
    </source>
</evidence>
<dbReference type="InterPro" id="IPR015683">
    <property type="entry name" value="Ionotropic_Glu_rcpt"/>
</dbReference>
<keyword evidence="3" id="KW-1003">Cell membrane</keyword>
<dbReference type="InterPro" id="IPR019594">
    <property type="entry name" value="Glu/Gly-bd"/>
</dbReference>
<keyword evidence="12" id="KW-0628">Postsynaptic cell membrane</keyword>
<dbReference type="SMART" id="SM00079">
    <property type="entry name" value="PBPe"/>
    <property type="match status" value="1"/>
</dbReference>
<evidence type="ECO:0000313" key="25">
    <source>
        <dbReference type="Proteomes" id="UP001153620"/>
    </source>
</evidence>
<evidence type="ECO:0000259" key="22">
    <source>
        <dbReference type="SMART" id="SM00079"/>
    </source>
</evidence>
<evidence type="ECO:0000256" key="14">
    <source>
        <dbReference type="ARBA" id="ARBA00023303"/>
    </source>
</evidence>
<dbReference type="Pfam" id="PF01094">
    <property type="entry name" value="ANF_receptor"/>
    <property type="match status" value="1"/>
</dbReference>
<feature type="region of interest" description="Disordered" evidence="19">
    <location>
        <begin position="364"/>
        <end position="383"/>
    </location>
</feature>
<feature type="binding site" evidence="16">
    <location>
        <position position="525"/>
    </location>
    <ligand>
        <name>L-glutamate</name>
        <dbReference type="ChEBI" id="CHEBI:29985"/>
    </ligand>
</feature>
<keyword evidence="9 20" id="KW-0472">Membrane</keyword>
<evidence type="ECO:0000256" key="20">
    <source>
        <dbReference type="SAM" id="Phobius"/>
    </source>
</evidence>
<keyword evidence="5 21" id="KW-0732">Signal</keyword>
<dbReference type="Pfam" id="PF10613">
    <property type="entry name" value="Lig_chan-Glu_bd"/>
    <property type="match status" value="1"/>
</dbReference>
<evidence type="ECO:0000256" key="2">
    <source>
        <dbReference type="ARBA" id="ARBA00022448"/>
    </source>
</evidence>
<evidence type="ECO:0000256" key="19">
    <source>
        <dbReference type="SAM" id="MobiDB-lite"/>
    </source>
</evidence>
<dbReference type="SUPFAM" id="SSF53822">
    <property type="entry name" value="Periplasmic binding protein-like I"/>
    <property type="match status" value="1"/>
</dbReference>
<evidence type="ECO:0000259" key="23">
    <source>
        <dbReference type="SMART" id="SM00918"/>
    </source>
</evidence>
<keyword evidence="6 20" id="KW-1133">Transmembrane helix</keyword>
<feature type="region of interest" description="Disordered" evidence="19">
    <location>
        <begin position="895"/>
        <end position="920"/>
    </location>
</feature>
<keyword evidence="10" id="KW-0675">Receptor</keyword>
<dbReference type="OrthoDB" id="5984008at2759"/>
<keyword evidence="2" id="KW-0813">Transport</keyword>
<reference evidence="24" key="2">
    <citation type="submission" date="2022-10" db="EMBL/GenBank/DDBJ databases">
        <authorList>
            <consortium name="ENA_rothamsted_submissions"/>
            <consortium name="culmorum"/>
            <person name="King R."/>
        </authorList>
    </citation>
    <scope>NUCLEOTIDE SEQUENCE</scope>
</reference>
<evidence type="ECO:0000256" key="9">
    <source>
        <dbReference type="ARBA" id="ARBA00023136"/>
    </source>
</evidence>
<name>A0A9N9RNI2_9DIPT</name>
<keyword evidence="13" id="KW-1071">Ligand-gated ion channel</keyword>